<gene>
    <name evidence="1" type="ORF">ElyMa_006316200</name>
</gene>
<dbReference type="EMBL" id="BMAT01012683">
    <property type="protein sequence ID" value="GFR97103.1"/>
    <property type="molecule type" value="Genomic_DNA"/>
</dbReference>
<dbReference type="AlphaFoldDB" id="A0AAV4HFR5"/>
<reference evidence="1 2" key="1">
    <citation type="journal article" date="2021" name="Elife">
        <title>Chloroplast acquisition without the gene transfer in kleptoplastic sea slugs, Plakobranchus ocellatus.</title>
        <authorList>
            <person name="Maeda T."/>
            <person name="Takahashi S."/>
            <person name="Yoshida T."/>
            <person name="Shimamura S."/>
            <person name="Takaki Y."/>
            <person name="Nagai Y."/>
            <person name="Toyoda A."/>
            <person name="Suzuki Y."/>
            <person name="Arimoto A."/>
            <person name="Ishii H."/>
            <person name="Satoh N."/>
            <person name="Nishiyama T."/>
            <person name="Hasebe M."/>
            <person name="Maruyama T."/>
            <person name="Minagawa J."/>
            <person name="Obokata J."/>
            <person name="Shigenobu S."/>
        </authorList>
    </citation>
    <scope>NUCLEOTIDE SEQUENCE [LARGE SCALE GENOMIC DNA]</scope>
</reference>
<organism evidence="1 2">
    <name type="scientific">Elysia marginata</name>
    <dbReference type="NCBI Taxonomy" id="1093978"/>
    <lineage>
        <taxon>Eukaryota</taxon>
        <taxon>Metazoa</taxon>
        <taxon>Spiralia</taxon>
        <taxon>Lophotrochozoa</taxon>
        <taxon>Mollusca</taxon>
        <taxon>Gastropoda</taxon>
        <taxon>Heterobranchia</taxon>
        <taxon>Euthyneura</taxon>
        <taxon>Panpulmonata</taxon>
        <taxon>Sacoglossa</taxon>
        <taxon>Placobranchoidea</taxon>
        <taxon>Plakobranchidae</taxon>
        <taxon>Elysia</taxon>
    </lineage>
</organism>
<dbReference type="Proteomes" id="UP000762676">
    <property type="component" value="Unassembled WGS sequence"/>
</dbReference>
<proteinExistence type="predicted"/>
<sequence>MGAGNFPSRESAWVGGARARSIPVTARPASELIGWRGPRFLASRCGGKNGIAPGRPQPCCLVCSGGISSFRNSMADWCRQCRPLDSISEENLNVEVKVNV</sequence>
<protein>
    <submittedName>
        <fullName evidence="1">Uncharacterized protein</fullName>
    </submittedName>
</protein>
<keyword evidence="2" id="KW-1185">Reference proteome</keyword>
<comment type="caution">
    <text evidence="1">The sequence shown here is derived from an EMBL/GenBank/DDBJ whole genome shotgun (WGS) entry which is preliminary data.</text>
</comment>
<accession>A0AAV4HFR5</accession>
<name>A0AAV4HFR5_9GAST</name>
<evidence type="ECO:0000313" key="1">
    <source>
        <dbReference type="EMBL" id="GFR97103.1"/>
    </source>
</evidence>
<evidence type="ECO:0000313" key="2">
    <source>
        <dbReference type="Proteomes" id="UP000762676"/>
    </source>
</evidence>